<name>A0A6A5QV96_AMPQU</name>
<gene>
    <name evidence="1" type="ORF">BDU57DRAFT_121026</name>
</gene>
<accession>A0A6A5QV96</accession>
<evidence type="ECO:0000313" key="1">
    <source>
        <dbReference type="EMBL" id="KAF1918808.1"/>
    </source>
</evidence>
<sequence length="201" mass="21943">MSLGARASAPSAGCSWPRPVSVSWAILRDGCMHAWSMGDSKFFSLSSPPRRLARQTLGCDLERYPYRGTISPMNPSSAMRANYTWAQYLGINLEIAMPGPLYPLCSRSKTICRAVHQHHRSPCAWAQRTCPVTADVVRIDFAANRSPAVCLVDRKQAGSAGAVASRLCTLRRIDYTGFARLCGESMHHALSIPAGFCTPDP</sequence>
<dbReference type="EMBL" id="ML979133">
    <property type="protein sequence ID" value="KAF1918808.1"/>
    <property type="molecule type" value="Genomic_DNA"/>
</dbReference>
<organism evidence="1 2">
    <name type="scientific">Ampelomyces quisqualis</name>
    <name type="common">Powdery mildew agent</name>
    <dbReference type="NCBI Taxonomy" id="50730"/>
    <lineage>
        <taxon>Eukaryota</taxon>
        <taxon>Fungi</taxon>
        <taxon>Dikarya</taxon>
        <taxon>Ascomycota</taxon>
        <taxon>Pezizomycotina</taxon>
        <taxon>Dothideomycetes</taxon>
        <taxon>Pleosporomycetidae</taxon>
        <taxon>Pleosporales</taxon>
        <taxon>Pleosporineae</taxon>
        <taxon>Phaeosphaeriaceae</taxon>
        <taxon>Ampelomyces</taxon>
    </lineage>
</organism>
<dbReference type="Proteomes" id="UP000800096">
    <property type="component" value="Unassembled WGS sequence"/>
</dbReference>
<keyword evidence="2" id="KW-1185">Reference proteome</keyword>
<proteinExistence type="predicted"/>
<dbReference type="AlphaFoldDB" id="A0A6A5QV96"/>
<evidence type="ECO:0000313" key="2">
    <source>
        <dbReference type="Proteomes" id="UP000800096"/>
    </source>
</evidence>
<reference evidence="1" key="1">
    <citation type="journal article" date="2020" name="Stud. Mycol.">
        <title>101 Dothideomycetes genomes: a test case for predicting lifestyles and emergence of pathogens.</title>
        <authorList>
            <person name="Haridas S."/>
            <person name="Albert R."/>
            <person name="Binder M."/>
            <person name="Bloem J."/>
            <person name="Labutti K."/>
            <person name="Salamov A."/>
            <person name="Andreopoulos B."/>
            <person name="Baker S."/>
            <person name="Barry K."/>
            <person name="Bills G."/>
            <person name="Bluhm B."/>
            <person name="Cannon C."/>
            <person name="Castanera R."/>
            <person name="Culley D."/>
            <person name="Daum C."/>
            <person name="Ezra D."/>
            <person name="Gonzalez J."/>
            <person name="Henrissat B."/>
            <person name="Kuo A."/>
            <person name="Liang C."/>
            <person name="Lipzen A."/>
            <person name="Lutzoni F."/>
            <person name="Magnuson J."/>
            <person name="Mondo S."/>
            <person name="Nolan M."/>
            <person name="Ohm R."/>
            <person name="Pangilinan J."/>
            <person name="Park H.-J."/>
            <person name="Ramirez L."/>
            <person name="Alfaro M."/>
            <person name="Sun H."/>
            <person name="Tritt A."/>
            <person name="Yoshinaga Y."/>
            <person name="Zwiers L.-H."/>
            <person name="Turgeon B."/>
            <person name="Goodwin S."/>
            <person name="Spatafora J."/>
            <person name="Crous P."/>
            <person name="Grigoriev I."/>
        </authorList>
    </citation>
    <scope>NUCLEOTIDE SEQUENCE</scope>
    <source>
        <strain evidence="1">HMLAC05119</strain>
    </source>
</reference>
<protein>
    <submittedName>
        <fullName evidence="1">Uncharacterized protein</fullName>
    </submittedName>
</protein>